<gene>
    <name evidence="2" type="ORF">U0R10_02220</name>
</gene>
<dbReference type="Gene3D" id="1.10.3290.10">
    <property type="entry name" value="Fido-like domain"/>
    <property type="match status" value="1"/>
</dbReference>
<dbReference type="InterPro" id="IPR036388">
    <property type="entry name" value="WH-like_DNA-bd_sf"/>
</dbReference>
<dbReference type="InterPro" id="IPR036597">
    <property type="entry name" value="Fido-like_dom_sf"/>
</dbReference>
<dbReference type="InterPro" id="IPR040198">
    <property type="entry name" value="Fido_containing"/>
</dbReference>
<dbReference type="InterPro" id="IPR003812">
    <property type="entry name" value="Fido"/>
</dbReference>
<proteinExistence type="predicted"/>
<dbReference type="PROSITE" id="PS51459">
    <property type="entry name" value="FIDO"/>
    <property type="match status" value="1"/>
</dbReference>
<sequence>MAEYIYQQGNWPHFTWDDLAIQAIFGEVRLLQGKIQGRMLALGFPSKEESILQSLTLDVLKSSEIEGEILNYDQVRSSIAIRLGLEAGGLKSVDRNVEGIVDMVLDATQQYTKDLTNERLFGWHAALFPTGHSGMYPIEVAKYRTGIMQVVSGAIGHERVHFQAISPADLPAEMAQFIAWFNQPNGLDPVLKAAIAHFWFIIIHPFDDGNGRIARALTDLLLARSENSPDRFYSMSSQIMAEKKYYYAILQQVQYSPGDITAWLVWFLTCMKHALLAAEQQLDAVLWKVDFWKKHDQVALNHRQRLMLTKLMHDFQGKLQSSKWAKMAHCSHDTALRDINDLLAKGILRQEMGGGRNTTYELIPY</sequence>
<dbReference type="EMBL" id="JBBKXZ010000001">
    <property type="protein sequence ID" value="MFD3393427.1"/>
    <property type="molecule type" value="Genomic_DNA"/>
</dbReference>
<dbReference type="Gene3D" id="1.10.10.10">
    <property type="entry name" value="Winged helix-like DNA-binding domain superfamily/Winged helix DNA-binding domain"/>
    <property type="match status" value="1"/>
</dbReference>
<dbReference type="PANTHER" id="PTHR13504:SF33">
    <property type="entry name" value="FIC FAMILY PROTEIN"/>
    <property type="match status" value="1"/>
</dbReference>
<feature type="domain" description="Fido" evidence="1">
    <location>
        <begin position="115"/>
        <end position="269"/>
    </location>
</feature>
<evidence type="ECO:0000259" key="1">
    <source>
        <dbReference type="PROSITE" id="PS51459"/>
    </source>
</evidence>
<keyword evidence="3" id="KW-1185">Reference proteome</keyword>
<evidence type="ECO:0000313" key="2">
    <source>
        <dbReference type="EMBL" id="MFD3393427.1"/>
    </source>
</evidence>
<dbReference type="SUPFAM" id="SSF140931">
    <property type="entry name" value="Fic-like"/>
    <property type="match status" value="1"/>
</dbReference>
<protein>
    <submittedName>
        <fullName evidence="2">Fic family protein</fullName>
    </submittedName>
</protein>
<reference evidence="2 3" key="1">
    <citation type="submission" date="2024-03" db="EMBL/GenBank/DDBJ databases">
        <title>Aquirufa genome sequencing.</title>
        <authorList>
            <person name="Pitt A."/>
            <person name="Hahn M.W."/>
        </authorList>
    </citation>
    <scope>NUCLEOTIDE SEQUENCE [LARGE SCALE GENOMIC DNA]</scope>
    <source>
        <strain evidence="2 3">OSTEICH-129V</strain>
    </source>
</reference>
<dbReference type="Proteomes" id="UP001598138">
    <property type="component" value="Unassembled WGS sequence"/>
</dbReference>
<accession>A0ABW6D930</accession>
<dbReference type="InterPro" id="IPR025230">
    <property type="entry name" value="DUF4172"/>
</dbReference>
<dbReference type="RefSeq" id="WP_377982064.1">
    <property type="nucleotide sequence ID" value="NZ_JBBKXZ010000001.1"/>
</dbReference>
<dbReference type="Pfam" id="PF02661">
    <property type="entry name" value="Fic"/>
    <property type="match status" value="1"/>
</dbReference>
<name>A0ABW6D930_9BACT</name>
<organism evidence="2 3">
    <name type="scientific">Aquirufa avitistagni</name>
    <dbReference type="NCBI Taxonomy" id="3104728"/>
    <lineage>
        <taxon>Bacteria</taxon>
        <taxon>Pseudomonadati</taxon>
        <taxon>Bacteroidota</taxon>
        <taxon>Cytophagia</taxon>
        <taxon>Cytophagales</taxon>
        <taxon>Flectobacillaceae</taxon>
        <taxon>Aquirufa</taxon>
    </lineage>
</organism>
<evidence type="ECO:0000313" key="3">
    <source>
        <dbReference type="Proteomes" id="UP001598138"/>
    </source>
</evidence>
<comment type="caution">
    <text evidence="2">The sequence shown here is derived from an EMBL/GenBank/DDBJ whole genome shotgun (WGS) entry which is preliminary data.</text>
</comment>
<dbReference type="PANTHER" id="PTHR13504">
    <property type="entry name" value="FIDO DOMAIN-CONTAINING PROTEIN DDB_G0283145"/>
    <property type="match status" value="1"/>
</dbReference>
<dbReference type="Pfam" id="PF13776">
    <property type="entry name" value="DUF4172"/>
    <property type="match status" value="1"/>
</dbReference>